<accession>K3X013</accession>
<keyword evidence="1" id="KW-0472">Membrane</keyword>
<organism evidence="2 3">
    <name type="scientific">Globisporangium ultimum (strain ATCC 200006 / CBS 805.95 / DAOM BR144)</name>
    <name type="common">Pythium ultimum</name>
    <dbReference type="NCBI Taxonomy" id="431595"/>
    <lineage>
        <taxon>Eukaryota</taxon>
        <taxon>Sar</taxon>
        <taxon>Stramenopiles</taxon>
        <taxon>Oomycota</taxon>
        <taxon>Peronosporomycetes</taxon>
        <taxon>Pythiales</taxon>
        <taxon>Pythiaceae</taxon>
        <taxon>Globisporangium</taxon>
    </lineage>
</organism>
<reference evidence="3" key="2">
    <citation type="submission" date="2010-04" db="EMBL/GenBank/DDBJ databases">
        <authorList>
            <person name="Buell R."/>
            <person name="Hamilton J."/>
            <person name="Hostetler J."/>
        </authorList>
    </citation>
    <scope>NUCLEOTIDE SEQUENCE [LARGE SCALE GENOMIC DNA]</scope>
    <source>
        <strain evidence="3">DAOM:BR144</strain>
    </source>
</reference>
<evidence type="ECO:0000313" key="2">
    <source>
        <dbReference type="EnsemblProtists" id="PYU1_T010562"/>
    </source>
</evidence>
<evidence type="ECO:0000256" key="1">
    <source>
        <dbReference type="SAM" id="Phobius"/>
    </source>
</evidence>
<dbReference type="VEuPathDB" id="FungiDB:PYU1_G010539"/>
<dbReference type="EMBL" id="GL376596">
    <property type="status" value="NOT_ANNOTATED_CDS"/>
    <property type="molecule type" value="Genomic_DNA"/>
</dbReference>
<evidence type="ECO:0000313" key="3">
    <source>
        <dbReference type="Proteomes" id="UP000019132"/>
    </source>
</evidence>
<protein>
    <recommendedName>
        <fullName evidence="4">GOLD domain-containing protein</fullName>
    </recommendedName>
</protein>
<dbReference type="HOGENOM" id="CLU_2550027_0_0_1"/>
<proteinExistence type="predicted"/>
<dbReference type="InParanoid" id="K3X013"/>
<name>K3X013_GLOUD</name>
<dbReference type="Proteomes" id="UP000019132">
    <property type="component" value="Unassembled WGS sequence"/>
</dbReference>
<sequence length="83" mass="8922">MALRAACSTPRGALLVAVALCLMGAVNGLFFYVHKENHRCFLVDIPAKTTFSAEYESPDTTDTMKTVIAFYAPNPVAGQGNLL</sequence>
<keyword evidence="1" id="KW-0812">Transmembrane</keyword>
<reference evidence="2" key="3">
    <citation type="submission" date="2015-02" db="UniProtKB">
        <authorList>
            <consortium name="EnsemblProtists"/>
        </authorList>
    </citation>
    <scope>IDENTIFICATION</scope>
    <source>
        <strain evidence="2">DAOM BR144</strain>
    </source>
</reference>
<reference evidence="3" key="1">
    <citation type="journal article" date="2010" name="Genome Biol.">
        <title>Genome sequence of the necrotrophic plant pathogen Pythium ultimum reveals original pathogenicity mechanisms and effector repertoire.</title>
        <authorList>
            <person name="Levesque C.A."/>
            <person name="Brouwer H."/>
            <person name="Cano L."/>
            <person name="Hamilton J.P."/>
            <person name="Holt C."/>
            <person name="Huitema E."/>
            <person name="Raffaele S."/>
            <person name="Robideau G.P."/>
            <person name="Thines M."/>
            <person name="Win J."/>
            <person name="Zerillo M.M."/>
            <person name="Beakes G.W."/>
            <person name="Boore J.L."/>
            <person name="Busam D."/>
            <person name="Dumas B."/>
            <person name="Ferriera S."/>
            <person name="Fuerstenberg S.I."/>
            <person name="Gachon C.M."/>
            <person name="Gaulin E."/>
            <person name="Govers F."/>
            <person name="Grenville-Briggs L."/>
            <person name="Horner N."/>
            <person name="Hostetler J."/>
            <person name="Jiang R.H."/>
            <person name="Johnson J."/>
            <person name="Krajaejun T."/>
            <person name="Lin H."/>
            <person name="Meijer H.J."/>
            <person name="Moore B."/>
            <person name="Morris P."/>
            <person name="Phuntmart V."/>
            <person name="Puiu D."/>
            <person name="Shetty J."/>
            <person name="Stajich J.E."/>
            <person name="Tripathy S."/>
            <person name="Wawra S."/>
            <person name="van West P."/>
            <person name="Whitty B.R."/>
            <person name="Coutinho P.M."/>
            <person name="Henrissat B."/>
            <person name="Martin F."/>
            <person name="Thomas P.D."/>
            <person name="Tyler B.M."/>
            <person name="De Vries R.P."/>
            <person name="Kamoun S."/>
            <person name="Yandell M."/>
            <person name="Tisserat N."/>
            <person name="Buell C.R."/>
        </authorList>
    </citation>
    <scope>NUCLEOTIDE SEQUENCE</scope>
    <source>
        <strain evidence="3">DAOM:BR144</strain>
    </source>
</reference>
<keyword evidence="1" id="KW-1133">Transmembrane helix</keyword>
<evidence type="ECO:0008006" key="4">
    <source>
        <dbReference type="Google" id="ProtNLM"/>
    </source>
</evidence>
<dbReference type="AlphaFoldDB" id="K3X013"/>
<dbReference type="EnsemblProtists" id="PYU1_T010562">
    <property type="protein sequence ID" value="PYU1_T010562"/>
    <property type="gene ID" value="PYU1_G010539"/>
</dbReference>
<dbReference type="STRING" id="431595.K3X013"/>
<keyword evidence="3" id="KW-1185">Reference proteome</keyword>
<feature type="transmembrane region" description="Helical" evidence="1">
    <location>
        <begin position="12"/>
        <end position="33"/>
    </location>
</feature>